<dbReference type="Pfam" id="PF02706">
    <property type="entry name" value="Wzz"/>
    <property type="match status" value="1"/>
</dbReference>
<evidence type="ECO:0000256" key="2">
    <source>
        <dbReference type="ARBA" id="ARBA00022475"/>
    </source>
</evidence>
<evidence type="ECO:0000313" key="11">
    <source>
        <dbReference type="EMBL" id="MBN9668760.1"/>
    </source>
</evidence>
<feature type="region of interest" description="Disordered" evidence="7">
    <location>
        <begin position="551"/>
        <end position="570"/>
    </location>
</feature>
<reference evidence="11" key="1">
    <citation type="submission" date="2020-12" db="EMBL/GenBank/DDBJ databases">
        <title>Oil enriched cultivation method for isolating marine PHA-producing bacteria.</title>
        <authorList>
            <person name="Zheng W."/>
            <person name="Yu S."/>
            <person name="Huang Y."/>
        </authorList>
    </citation>
    <scope>NUCLEOTIDE SEQUENCE</scope>
    <source>
        <strain evidence="11">SY-2-12</strain>
    </source>
</reference>
<dbReference type="GO" id="GO:0004713">
    <property type="term" value="F:protein tyrosine kinase activity"/>
    <property type="evidence" value="ECO:0007669"/>
    <property type="project" value="TreeGrafter"/>
</dbReference>
<dbReference type="GO" id="GO:0005886">
    <property type="term" value="C:plasma membrane"/>
    <property type="evidence" value="ECO:0007669"/>
    <property type="project" value="UniProtKB-SubCell"/>
</dbReference>
<dbReference type="Proteomes" id="UP000664096">
    <property type="component" value="Unassembled WGS sequence"/>
</dbReference>
<dbReference type="RefSeq" id="WP_207137965.1">
    <property type="nucleotide sequence ID" value="NZ_JAEKJZ010000001.1"/>
</dbReference>
<evidence type="ECO:0000256" key="1">
    <source>
        <dbReference type="ARBA" id="ARBA00004651"/>
    </source>
</evidence>
<feature type="domain" description="Polysaccharide chain length determinant N-terminal" evidence="9">
    <location>
        <begin position="2"/>
        <end position="94"/>
    </location>
</feature>
<dbReference type="InterPro" id="IPR032807">
    <property type="entry name" value="GNVR"/>
</dbReference>
<evidence type="ECO:0000256" key="8">
    <source>
        <dbReference type="SAM" id="Phobius"/>
    </source>
</evidence>
<comment type="caution">
    <text evidence="11">The sequence shown here is derived from an EMBL/GenBank/DDBJ whole genome shotgun (WGS) entry which is preliminary data.</text>
</comment>
<evidence type="ECO:0000256" key="6">
    <source>
        <dbReference type="SAM" id="Coils"/>
    </source>
</evidence>
<organism evidence="11 12">
    <name type="scientific">Roseibium aggregatum</name>
    <dbReference type="NCBI Taxonomy" id="187304"/>
    <lineage>
        <taxon>Bacteria</taxon>
        <taxon>Pseudomonadati</taxon>
        <taxon>Pseudomonadota</taxon>
        <taxon>Alphaproteobacteria</taxon>
        <taxon>Hyphomicrobiales</taxon>
        <taxon>Stappiaceae</taxon>
        <taxon>Roseibium</taxon>
    </lineage>
</organism>
<evidence type="ECO:0000256" key="4">
    <source>
        <dbReference type="ARBA" id="ARBA00022989"/>
    </source>
</evidence>
<feature type="transmembrane region" description="Helical" evidence="8">
    <location>
        <begin position="15"/>
        <end position="35"/>
    </location>
</feature>
<proteinExistence type="predicted"/>
<dbReference type="InterPro" id="IPR003856">
    <property type="entry name" value="LPS_length_determ_N"/>
</dbReference>
<evidence type="ECO:0000256" key="5">
    <source>
        <dbReference type="ARBA" id="ARBA00023136"/>
    </source>
</evidence>
<feature type="coiled-coil region" evidence="6">
    <location>
        <begin position="326"/>
        <end position="353"/>
    </location>
</feature>
<evidence type="ECO:0000259" key="10">
    <source>
        <dbReference type="Pfam" id="PF13807"/>
    </source>
</evidence>
<dbReference type="EMBL" id="JAEKJZ010000001">
    <property type="protein sequence ID" value="MBN9668760.1"/>
    <property type="molecule type" value="Genomic_DNA"/>
</dbReference>
<name>A0A939J268_9HYPH</name>
<comment type="subcellular location">
    <subcellularLocation>
        <location evidence="1">Cell membrane</location>
        <topology evidence="1">Multi-pass membrane protein</topology>
    </subcellularLocation>
</comment>
<keyword evidence="6" id="KW-0175">Coiled coil</keyword>
<keyword evidence="4 8" id="KW-1133">Transmembrane helix</keyword>
<accession>A0A939J268</accession>
<feature type="coiled-coil region" evidence="6">
    <location>
        <begin position="180"/>
        <end position="214"/>
    </location>
</feature>
<evidence type="ECO:0000259" key="9">
    <source>
        <dbReference type="Pfam" id="PF02706"/>
    </source>
</evidence>
<keyword evidence="2" id="KW-1003">Cell membrane</keyword>
<dbReference type="AlphaFoldDB" id="A0A939J268"/>
<dbReference type="PANTHER" id="PTHR32309">
    <property type="entry name" value="TYROSINE-PROTEIN KINASE"/>
    <property type="match status" value="1"/>
</dbReference>
<dbReference type="Pfam" id="PF13807">
    <property type="entry name" value="GNVR"/>
    <property type="match status" value="1"/>
</dbReference>
<sequence>MVDISDIPRILRRHIPLLLITPLVFAALALFYLALKAPVYRSSAELLVRPEGLQVLVNDPVSTANNQTLQGMDLDSQSFVILSAAVLNQVANNLNLDDSKNFFRPGIRDLLFGGSSSGSRSSTEARNATLDALREVVQVVRQGNSFVFQIHVSHPDPELTALIANEIAEVYIRETQSTRAAALSRASSTLSKQAEQLRARVEAADAAVEAYKARQGLISTAGGSVVDQQIEALNTQITSSRVELEQTKSLYEQLANLTLSDVEAGAIPQVAESSVLNSLRVQYAQATQQEAEAAATLGANHPTLRELRSQVASTRQQIGSELQRIKASVESQYEQAKSTLAALEKQSQYLQSQNTAQGKALIELRQLQSEADASRAIYDSFLKRAQELKELPELDTNTSRILSAAQVPIKPSGPKSVIVLAASLLFGFAVAASGVVGLEILKGPKASERMLISTTGAPVLASLTPPQSGKGLARTLPRWLTGRPRAHPDEETIARTRIAYTLRQSFLDNRPANILILSVGETGETSDFVRSVAVELHDMGEEVLFAHTTAATNAPPPAADPAQSPLASKSSRIGSLNHLSAKLSGNGNAEPKAGERSEPAARGRTLASYLKVEQIDPRRKYASSGDLDSANEDYLLVNAGNIDSSPMLPILLRHCDGILLVTAIGTTHSSELEHALAYLEPWRDRIIGHVVVKSA</sequence>
<gene>
    <name evidence="11" type="ORF">JF539_00330</name>
</gene>
<evidence type="ECO:0000313" key="12">
    <source>
        <dbReference type="Proteomes" id="UP000664096"/>
    </source>
</evidence>
<dbReference type="PANTHER" id="PTHR32309:SF13">
    <property type="entry name" value="FERRIC ENTEROBACTIN TRANSPORT PROTEIN FEPE"/>
    <property type="match status" value="1"/>
</dbReference>
<dbReference type="InterPro" id="IPR050445">
    <property type="entry name" value="Bact_polysacc_biosynth/exp"/>
</dbReference>
<feature type="domain" description="Tyrosine-protein kinase G-rich" evidence="10">
    <location>
        <begin position="366"/>
        <end position="435"/>
    </location>
</feature>
<keyword evidence="5 8" id="KW-0472">Membrane</keyword>
<feature type="compositionally biased region" description="Basic and acidic residues" evidence="7">
    <location>
        <begin position="592"/>
        <end position="601"/>
    </location>
</feature>
<protein>
    <submittedName>
        <fullName evidence="11">Exopolysaccharide polymerization/transport protein</fullName>
    </submittedName>
</protein>
<evidence type="ECO:0000256" key="3">
    <source>
        <dbReference type="ARBA" id="ARBA00022692"/>
    </source>
</evidence>
<evidence type="ECO:0000256" key="7">
    <source>
        <dbReference type="SAM" id="MobiDB-lite"/>
    </source>
</evidence>
<feature type="region of interest" description="Disordered" evidence="7">
    <location>
        <begin position="579"/>
        <end position="601"/>
    </location>
</feature>
<keyword evidence="3 8" id="KW-0812">Transmembrane</keyword>